<proteinExistence type="predicted"/>
<name>A0A655XJB9_VIBCL</name>
<protein>
    <submittedName>
        <fullName evidence="1">Uncharacterized protein</fullName>
    </submittedName>
</protein>
<sequence>MFTAIKATFIAGVVCSTISGFFSIAGSWLEIGALSTSHSLRSNLASMPVPRCEISNTTCSTFAAPSQYWG</sequence>
<reference evidence="1 2" key="1">
    <citation type="submission" date="2015-07" db="EMBL/GenBank/DDBJ databases">
        <authorList>
            <consortium name="Pathogen Informatics"/>
        </authorList>
    </citation>
    <scope>NUCLEOTIDE SEQUENCE [LARGE SCALE GENOMIC DNA]</scope>
    <source>
        <strain evidence="1 2">A316</strain>
    </source>
</reference>
<evidence type="ECO:0000313" key="2">
    <source>
        <dbReference type="Proteomes" id="UP000041770"/>
    </source>
</evidence>
<dbReference type="EMBL" id="CWQY01000003">
    <property type="protein sequence ID" value="CSC15132.1"/>
    <property type="molecule type" value="Genomic_DNA"/>
</dbReference>
<accession>A0A655XJB9</accession>
<evidence type="ECO:0000313" key="1">
    <source>
        <dbReference type="EMBL" id="CSC15132.1"/>
    </source>
</evidence>
<dbReference type="Proteomes" id="UP000041770">
    <property type="component" value="Unassembled WGS sequence"/>
</dbReference>
<gene>
    <name evidence="1" type="ORF">ERS013200_00686</name>
</gene>
<organism evidence="1 2">
    <name type="scientific">Vibrio cholerae</name>
    <dbReference type="NCBI Taxonomy" id="666"/>
    <lineage>
        <taxon>Bacteria</taxon>
        <taxon>Pseudomonadati</taxon>
        <taxon>Pseudomonadota</taxon>
        <taxon>Gammaproteobacteria</taxon>
        <taxon>Vibrionales</taxon>
        <taxon>Vibrionaceae</taxon>
        <taxon>Vibrio</taxon>
    </lineage>
</organism>
<dbReference type="AlphaFoldDB" id="A0A655XJB9"/>